<name>A9RER0_PHYPA</name>
<dbReference type="PANTHER" id="PTHR36330">
    <property type="entry name" value="LIPASE/LIPOOXYGENASE, PLAT/LH2 FAMILY PROTEIN"/>
    <property type="match status" value="1"/>
</dbReference>
<dbReference type="EMBL" id="ABEU02000013">
    <property type="protein sequence ID" value="PNR42493.1"/>
    <property type="molecule type" value="Genomic_DNA"/>
</dbReference>
<reference evidence="3 5" key="2">
    <citation type="journal article" date="2018" name="Plant J.">
        <title>The Physcomitrella patens chromosome-scale assembly reveals moss genome structure and evolution.</title>
        <authorList>
            <person name="Lang D."/>
            <person name="Ullrich K.K."/>
            <person name="Murat F."/>
            <person name="Fuchs J."/>
            <person name="Jenkins J."/>
            <person name="Haas F.B."/>
            <person name="Piednoel M."/>
            <person name="Gundlach H."/>
            <person name="Van Bel M."/>
            <person name="Meyberg R."/>
            <person name="Vives C."/>
            <person name="Morata J."/>
            <person name="Symeonidi A."/>
            <person name="Hiss M."/>
            <person name="Muchero W."/>
            <person name="Kamisugi Y."/>
            <person name="Saleh O."/>
            <person name="Blanc G."/>
            <person name="Decker E.L."/>
            <person name="van Gessel N."/>
            <person name="Grimwood J."/>
            <person name="Hayes R.D."/>
            <person name="Graham S.W."/>
            <person name="Gunter L.E."/>
            <person name="McDaniel S.F."/>
            <person name="Hoernstein S.N.W."/>
            <person name="Larsson A."/>
            <person name="Li F.W."/>
            <person name="Perroud P.F."/>
            <person name="Phillips J."/>
            <person name="Ranjan P."/>
            <person name="Rokshar D.S."/>
            <person name="Rothfels C.J."/>
            <person name="Schneider L."/>
            <person name="Shu S."/>
            <person name="Stevenson D.W."/>
            <person name="Thummler F."/>
            <person name="Tillich M."/>
            <person name="Villarreal Aguilar J.C."/>
            <person name="Widiez T."/>
            <person name="Wong G.K."/>
            <person name="Wymore A."/>
            <person name="Zhang Y."/>
            <person name="Zimmer A.D."/>
            <person name="Quatrano R.S."/>
            <person name="Mayer K.F.X."/>
            <person name="Goodstein D."/>
            <person name="Casacuberta J.M."/>
            <person name="Vandepoele K."/>
            <person name="Reski R."/>
            <person name="Cuming A.C."/>
            <person name="Tuskan G.A."/>
            <person name="Maumus F."/>
            <person name="Salse J."/>
            <person name="Schmutz J."/>
            <person name="Rensing S.A."/>
        </authorList>
    </citation>
    <scope>NUCLEOTIDE SEQUENCE [LARGE SCALE GENOMIC DNA]</scope>
    <source>
        <strain evidence="4 5">cv. Gransden 2004</strain>
    </source>
</reference>
<feature type="transmembrane region" description="Helical" evidence="1">
    <location>
        <begin position="305"/>
        <end position="323"/>
    </location>
</feature>
<dbReference type="EnsemblPlants" id="Pp3c13_13690V3.2">
    <property type="protein sequence ID" value="Pp3c13_13690V3.2"/>
    <property type="gene ID" value="Pp3c13_13690"/>
</dbReference>
<dbReference type="Gramene" id="Pp3c13_13690V3.2">
    <property type="protein sequence ID" value="Pp3c13_13690V3.2"/>
    <property type="gene ID" value="Pp3c13_13690"/>
</dbReference>
<keyword evidence="1" id="KW-1133">Transmembrane helix</keyword>
<dbReference type="EnsemblPlants" id="Pp3c13_13690V3.1">
    <property type="protein sequence ID" value="Pp3c13_13690V3.1"/>
    <property type="gene ID" value="Pp3c13_13690"/>
</dbReference>
<feature type="domain" description="DUF7755" evidence="2">
    <location>
        <begin position="101"/>
        <end position="237"/>
    </location>
</feature>
<dbReference type="SUPFAM" id="SSF49723">
    <property type="entry name" value="Lipase/lipooxygenase domain (PLAT/LH2 domain)"/>
    <property type="match status" value="1"/>
</dbReference>
<dbReference type="Pfam" id="PF24938">
    <property type="entry name" value="DUF7755"/>
    <property type="match status" value="1"/>
</dbReference>
<dbReference type="Gramene" id="Pp3c13_13690V3.1">
    <property type="protein sequence ID" value="Pp3c13_13690V3.1"/>
    <property type="gene ID" value="Pp3c13_13690"/>
</dbReference>
<evidence type="ECO:0000259" key="2">
    <source>
        <dbReference type="Pfam" id="PF24938"/>
    </source>
</evidence>
<dbReference type="InterPro" id="IPR056657">
    <property type="entry name" value="DUF7755"/>
</dbReference>
<dbReference type="OrthoDB" id="2018869at2759"/>
<dbReference type="eggNOG" id="ENOG502QU7R">
    <property type="taxonomic scope" value="Eukaryota"/>
</dbReference>
<dbReference type="Gene3D" id="2.60.60.20">
    <property type="entry name" value="PLAT/LH2 domain"/>
    <property type="match status" value="1"/>
</dbReference>
<accession>A9RER0</accession>
<reference evidence="3 5" key="1">
    <citation type="journal article" date="2008" name="Science">
        <title>The Physcomitrella genome reveals evolutionary insights into the conquest of land by plants.</title>
        <authorList>
            <person name="Rensing S."/>
            <person name="Lang D."/>
            <person name="Zimmer A."/>
            <person name="Terry A."/>
            <person name="Salamov A."/>
            <person name="Shapiro H."/>
            <person name="Nishiyama T."/>
            <person name="Perroud P.-F."/>
            <person name="Lindquist E."/>
            <person name="Kamisugi Y."/>
            <person name="Tanahashi T."/>
            <person name="Sakakibara K."/>
            <person name="Fujita T."/>
            <person name="Oishi K."/>
            <person name="Shin-I T."/>
            <person name="Kuroki Y."/>
            <person name="Toyoda A."/>
            <person name="Suzuki Y."/>
            <person name="Hashimoto A."/>
            <person name="Yamaguchi K."/>
            <person name="Sugano A."/>
            <person name="Kohara Y."/>
            <person name="Fujiyama A."/>
            <person name="Anterola A."/>
            <person name="Aoki S."/>
            <person name="Ashton N."/>
            <person name="Barbazuk W.B."/>
            <person name="Barker E."/>
            <person name="Bennetzen J."/>
            <person name="Bezanilla M."/>
            <person name="Blankenship R."/>
            <person name="Cho S.H."/>
            <person name="Dutcher S."/>
            <person name="Estelle M."/>
            <person name="Fawcett J.A."/>
            <person name="Gundlach H."/>
            <person name="Hanada K."/>
            <person name="Heyl A."/>
            <person name="Hicks K.A."/>
            <person name="Hugh J."/>
            <person name="Lohr M."/>
            <person name="Mayer K."/>
            <person name="Melkozernov A."/>
            <person name="Murata T."/>
            <person name="Nelson D."/>
            <person name="Pils B."/>
            <person name="Prigge M."/>
            <person name="Reiss B."/>
            <person name="Renner T."/>
            <person name="Rombauts S."/>
            <person name="Rushton P."/>
            <person name="Sanderfoot A."/>
            <person name="Schween G."/>
            <person name="Shiu S.-H."/>
            <person name="Stueber K."/>
            <person name="Theodoulou F.L."/>
            <person name="Tu H."/>
            <person name="Van de Peer Y."/>
            <person name="Verrier P.J."/>
            <person name="Waters E."/>
            <person name="Wood A."/>
            <person name="Yang L."/>
            <person name="Cove D."/>
            <person name="Cuming A."/>
            <person name="Hasebe M."/>
            <person name="Lucas S."/>
            <person name="Mishler D.B."/>
            <person name="Reski R."/>
            <person name="Grigoriev I."/>
            <person name="Quatrano R.S."/>
            <person name="Boore J.L."/>
        </authorList>
    </citation>
    <scope>NUCLEOTIDE SEQUENCE [LARGE SCALE GENOMIC DNA]</scope>
    <source>
        <strain evidence="4 5">cv. Gransden 2004</strain>
    </source>
</reference>
<feature type="transmembrane region" description="Helical" evidence="1">
    <location>
        <begin position="278"/>
        <end position="299"/>
    </location>
</feature>
<dbReference type="FunCoup" id="A9RER0">
    <property type="interactions" value="534"/>
</dbReference>
<keyword evidence="5" id="KW-1185">Reference proteome</keyword>
<evidence type="ECO:0000256" key="1">
    <source>
        <dbReference type="SAM" id="Phobius"/>
    </source>
</evidence>
<dbReference type="Proteomes" id="UP000006727">
    <property type="component" value="Chromosome 13"/>
</dbReference>
<proteinExistence type="predicted"/>
<dbReference type="PANTHER" id="PTHR36330:SF2">
    <property type="entry name" value="LIPASE_LIPOOXYGENASE, PLAT_LH2 FAMILY PROTEIN"/>
    <property type="match status" value="1"/>
</dbReference>
<dbReference type="RefSeq" id="XP_024393162.1">
    <property type="nucleotide sequence ID" value="XM_024537394.2"/>
</dbReference>
<dbReference type="InterPro" id="IPR036392">
    <property type="entry name" value="PLAT/LH2_dom_sf"/>
</dbReference>
<dbReference type="AlphaFoldDB" id="A9RER0"/>
<dbReference type="GeneID" id="112290750"/>
<organism evidence="3">
    <name type="scientific">Physcomitrium patens</name>
    <name type="common">Spreading-leaved earth moss</name>
    <name type="synonym">Physcomitrella patens</name>
    <dbReference type="NCBI Taxonomy" id="3218"/>
    <lineage>
        <taxon>Eukaryota</taxon>
        <taxon>Viridiplantae</taxon>
        <taxon>Streptophyta</taxon>
        <taxon>Embryophyta</taxon>
        <taxon>Bryophyta</taxon>
        <taxon>Bryophytina</taxon>
        <taxon>Bryopsida</taxon>
        <taxon>Funariidae</taxon>
        <taxon>Funariales</taxon>
        <taxon>Funariaceae</taxon>
        <taxon>Physcomitrium</taxon>
    </lineage>
</organism>
<keyword evidence="1" id="KW-0812">Transmembrane</keyword>
<dbReference type="KEGG" id="ppp:112290750"/>
<evidence type="ECO:0000313" key="4">
    <source>
        <dbReference type="EnsemblPlants" id="Pp3c13_13690V3.1"/>
    </source>
</evidence>
<evidence type="ECO:0000313" key="3">
    <source>
        <dbReference type="EMBL" id="PNR42493.1"/>
    </source>
</evidence>
<gene>
    <name evidence="4" type="primary">LOC112290750</name>
    <name evidence="3" type="ORF">PHYPA_017323</name>
</gene>
<protein>
    <recommendedName>
        <fullName evidence="2">DUF7755 domain-containing protein</fullName>
    </recommendedName>
</protein>
<sequence length="413" mass="43765">MECCHLVSVCGGCFNVHYSKGTLPMGKKSVGCGKASSLRVSATSAKSPPSPGSVRRRVVFQEPRHLLHTQDYKNTNLQDMESDAFRALDRVTSSSGNAEATYTVQLTTSNEDRASLSITNACIMLLLIGEGGEALMQRILPVQDSVANSASLRFQRGSVDEVNFRGPNLGRISALWIAPESGTWRLEQATVTMMPCGGPEESGLDAQKGFFHVFNGRDILMGDGEDHSAVELKPAQVLECNGSEDSAILAVKVPIEARKTPQESARLRKASMREYESLKLLLLGSTAGMVGVGTLGLYLLGVPDMAQAFAVGGAGGLLYLLLIQRAVDQIPSPDQPESLKSNGTFSSLKVKSPAATFALIVGLALVVTRASQASAVISISPPELLAGSLGFLTSKIAVLLAAFTPTKAEKNPE</sequence>
<evidence type="ECO:0000313" key="5">
    <source>
        <dbReference type="Proteomes" id="UP000006727"/>
    </source>
</evidence>
<dbReference type="OMA" id="FLTCKIA"/>
<reference evidence="4" key="3">
    <citation type="submission" date="2020-12" db="UniProtKB">
        <authorList>
            <consortium name="EnsemblPlants"/>
        </authorList>
    </citation>
    <scope>IDENTIFICATION</scope>
</reference>
<keyword evidence="1" id="KW-0472">Membrane</keyword>
<dbReference type="PaxDb" id="3218-PP1S5_51V6.2"/>